<comment type="caution">
    <text evidence="6">The sequence shown here is derived from an EMBL/GenBank/DDBJ whole genome shotgun (WGS) entry which is preliminary data.</text>
</comment>
<accession>A0A4R3YC59</accession>
<dbReference type="Pfam" id="PF00990">
    <property type="entry name" value="GGDEF"/>
    <property type="match status" value="1"/>
</dbReference>
<dbReference type="SMART" id="SM00448">
    <property type="entry name" value="REC"/>
    <property type="match status" value="1"/>
</dbReference>
<dbReference type="SMART" id="SM00267">
    <property type="entry name" value="GGDEF"/>
    <property type="match status" value="1"/>
</dbReference>
<evidence type="ECO:0000313" key="6">
    <source>
        <dbReference type="EMBL" id="TCV89657.1"/>
    </source>
</evidence>
<dbReference type="InterPro" id="IPR035919">
    <property type="entry name" value="EAL_sf"/>
</dbReference>
<dbReference type="InterPro" id="IPR043128">
    <property type="entry name" value="Rev_trsase/Diguanyl_cyclase"/>
</dbReference>
<organism evidence="6 7">
    <name type="scientific">Sulfurirhabdus autotrophica</name>
    <dbReference type="NCBI Taxonomy" id="1706046"/>
    <lineage>
        <taxon>Bacteria</taxon>
        <taxon>Pseudomonadati</taxon>
        <taxon>Pseudomonadota</taxon>
        <taxon>Betaproteobacteria</taxon>
        <taxon>Nitrosomonadales</taxon>
        <taxon>Sulfuricellaceae</taxon>
        <taxon>Sulfurirhabdus</taxon>
    </lineage>
</organism>
<dbReference type="InterPro" id="IPR011006">
    <property type="entry name" value="CheY-like_superfamily"/>
</dbReference>
<feature type="domain" description="EAL" evidence="4">
    <location>
        <begin position="336"/>
        <end position="592"/>
    </location>
</feature>
<keyword evidence="7" id="KW-1185">Reference proteome</keyword>
<evidence type="ECO:0000259" key="4">
    <source>
        <dbReference type="PROSITE" id="PS50883"/>
    </source>
</evidence>
<dbReference type="RefSeq" id="WP_124947034.1">
    <property type="nucleotide sequence ID" value="NZ_BHVT01000057.1"/>
</dbReference>
<sequence length="599" mass="66990">MDRVLLLVDDEENVTASLARLLRRDGYQILTATSGKVALGILEQHRVGVVITDQRMPEMTGIELLTQVRDHHPDTIRMVLSGYADLDSVKAAVNQGSVYKYLTKPWDDEVLRSNVTEAFLHYELAQERERLSREIQAANQTLMRINQEMAALVKEKDQRIEQIVHFDTITNLPNRFLFCDRLKQALAQAERNGKLVVVMLLDLDRFKNINESLGHPVGDKLLGAVAERLVSCIRTGDTVARTGGDDFSFALIGFGHYHEAGEKAQEFLELLSAPFLIEGHEIFITSSIGVSVSPMDGKDTTTLIKNAETAMYHAKEQGRSNFQFYTEQMNASSLQRLLLEGVLRRALERNEFLLYYQPQISLESGKIIGMEALLRWQHPEKGLMAPAQFIPILEETGLIVPVGEWVLRAAATQIKQWQAMEFPRLRVAVNLSALQFRQPGLSQIIATILDEVGLNYASGCLEVELTESLIMKDVEGTIATLKSLHEMGVQISIDDFGTGYSSLSYLKRFPIDTLKIDQSFVRDLSTSPDDASIVTAIIALGHSLKLKVIAEGVETKEQLAFLQASKCDDVQGYLFSKPLPAAEITRLLQEGKLLYIKEA</sequence>
<feature type="modified residue" description="4-aspartylphosphate" evidence="1">
    <location>
        <position position="53"/>
    </location>
</feature>
<dbReference type="AlphaFoldDB" id="A0A4R3YC59"/>
<dbReference type="PROSITE" id="PS50887">
    <property type="entry name" value="GGDEF"/>
    <property type="match status" value="1"/>
</dbReference>
<dbReference type="PANTHER" id="PTHR44757:SF2">
    <property type="entry name" value="BIOFILM ARCHITECTURE MAINTENANCE PROTEIN MBAA"/>
    <property type="match status" value="1"/>
</dbReference>
<dbReference type="Gene3D" id="3.30.70.270">
    <property type="match status" value="1"/>
</dbReference>
<dbReference type="GO" id="GO:0000160">
    <property type="term" value="P:phosphorelay signal transduction system"/>
    <property type="evidence" value="ECO:0007669"/>
    <property type="project" value="InterPro"/>
</dbReference>
<dbReference type="InterPro" id="IPR052155">
    <property type="entry name" value="Biofilm_reg_signaling"/>
</dbReference>
<dbReference type="Pfam" id="PF00072">
    <property type="entry name" value="Response_reg"/>
    <property type="match status" value="1"/>
</dbReference>
<dbReference type="SMART" id="SM00052">
    <property type="entry name" value="EAL"/>
    <property type="match status" value="1"/>
</dbReference>
<evidence type="ECO:0000313" key="7">
    <source>
        <dbReference type="Proteomes" id="UP000295367"/>
    </source>
</evidence>
<feature type="coiled-coil region" evidence="2">
    <location>
        <begin position="121"/>
        <end position="155"/>
    </location>
</feature>
<protein>
    <submittedName>
        <fullName evidence="6">Diguanylate cyclase (GGDEF)-like protein</fullName>
    </submittedName>
</protein>
<evidence type="ECO:0000256" key="2">
    <source>
        <dbReference type="SAM" id="Coils"/>
    </source>
</evidence>
<dbReference type="Proteomes" id="UP000295367">
    <property type="component" value="Unassembled WGS sequence"/>
</dbReference>
<reference evidence="6 7" key="1">
    <citation type="submission" date="2019-03" db="EMBL/GenBank/DDBJ databases">
        <title>Genomic Encyclopedia of Type Strains, Phase IV (KMG-IV): sequencing the most valuable type-strain genomes for metagenomic binning, comparative biology and taxonomic classification.</title>
        <authorList>
            <person name="Goeker M."/>
        </authorList>
    </citation>
    <scope>NUCLEOTIDE SEQUENCE [LARGE SCALE GENOMIC DNA]</scope>
    <source>
        <strain evidence="6 7">DSM 100309</strain>
    </source>
</reference>
<keyword evidence="1" id="KW-0597">Phosphoprotein</keyword>
<dbReference type="SUPFAM" id="SSF52172">
    <property type="entry name" value="CheY-like"/>
    <property type="match status" value="1"/>
</dbReference>
<dbReference type="FunFam" id="3.20.20.450:FF:000001">
    <property type="entry name" value="Cyclic di-GMP phosphodiesterase yahA"/>
    <property type="match status" value="1"/>
</dbReference>
<proteinExistence type="predicted"/>
<dbReference type="Gene3D" id="3.40.50.2300">
    <property type="match status" value="1"/>
</dbReference>
<dbReference type="CDD" id="cd17569">
    <property type="entry name" value="REC_HupR-like"/>
    <property type="match status" value="1"/>
</dbReference>
<dbReference type="InterPro" id="IPR000160">
    <property type="entry name" value="GGDEF_dom"/>
</dbReference>
<dbReference type="Pfam" id="PF00563">
    <property type="entry name" value="EAL"/>
    <property type="match status" value="1"/>
</dbReference>
<feature type="domain" description="Response regulatory" evidence="3">
    <location>
        <begin position="4"/>
        <end position="119"/>
    </location>
</feature>
<evidence type="ECO:0000259" key="3">
    <source>
        <dbReference type="PROSITE" id="PS50110"/>
    </source>
</evidence>
<dbReference type="PROSITE" id="PS50883">
    <property type="entry name" value="EAL"/>
    <property type="match status" value="1"/>
</dbReference>
<name>A0A4R3YC59_9PROT</name>
<keyword evidence="2" id="KW-0175">Coiled coil</keyword>
<dbReference type="SUPFAM" id="SSF55073">
    <property type="entry name" value="Nucleotide cyclase"/>
    <property type="match status" value="1"/>
</dbReference>
<evidence type="ECO:0000259" key="5">
    <source>
        <dbReference type="PROSITE" id="PS50887"/>
    </source>
</evidence>
<dbReference type="InterPro" id="IPR001789">
    <property type="entry name" value="Sig_transdc_resp-reg_receiver"/>
</dbReference>
<dbReference type="EMBL" id="SMCO01000002">
    <property type="protein sequence ID" value="TCV89657.1"/>
    <property type="molecule type" value="Genomic_DNA"/>
</dbReference>
<dbReference type="OrthoDB" id="9813903at2"/>
<gene>
    <name evidence="6" type="ORF">EDC63_102177</name>
</gene>
<dbReference type="NCBIfam" id="TIGR00254">
    <property type="entry name" value="GGDEF"/>
    <property type="match status" value="1"/>
</dbReference>
<dbReference type="CDD" id="cd01948">
    <property type="entry name" value="EAL"/>
    <property type="match status" value="1"/>
</dbReference>
<dbReference type="InterPro" id="IPR029787">
    <property type="entry name" value="Nucleotide_cyclase"/>
</dbReference>
<dbReference type="Gene3D" id="3.20.20.450">
    <property type="entry name" value="EAL domain"/>
    <property type="match status" value="1"/>
</dbReference>
<feature type="domain" description="GGDEF" evidence="5">
    <location>
        <begin position="194"/>
        <end position="327"/>
    </location>
</feature>
<dbReference type="PANTHER" id="PTHR44757">
    <property type="entry name" value="DIGUANYLATE CYCLASE DGCP"/>
    <property type="match status" value="1"/>
</dbReference>
<evidence type="ECO:0000256" key="1">
    <source>
        <dbReference type="PROSITE-ProRule" id="PRU00169"/>
    </source>
</evidence>
<dbReference type="SUPFAM" id="SSF141868">
    <property type="entry name" value="EAL domain-like"/>
    <property type="match status" value="1"/>
</dbReference>
<dbReference type="InterPro" id="IPR001633">
    <property type="entry name" value="EAL_dom"/>
</dbReference>
<dbReference type="PROSITE" id="PS50110">
    <property type="entry name" value="RESPONSE_REGULATORY"/>
    <property type="match status" value="1"/>
</dbReference>
<dbReference type="CDD" id="cd01949">
    <property type="entry name" value="GGDEF"/>
    <property type="match status" value="1"/>
</dbReference>